<dbReference type="Proteomes" id="UP001172457">
    <property type="component" value="Chromosome 8"/>
</dbReference>
<proteinExistence type="predicted"/>
<feature type="compositionally biased region" description="Pro residues" evidence="1">
    <location>
        <begin position="156"/>
        <end position="200"/>
    </location>
</feature>
<feature type="region of interest" description="Disordered" evidence="1">
    <location>
        <begin position="156"/>
        <end position="201"/>
    </location>
</feature>
<evidence type="ECO:0000313" key="3">
    <source>
        <dbReference type="Proteomes" id="UP001172457"/>
    </source>
</evidence>
<dbReference type="EMBL" id="JARYMX010000008">
    <property type="protein sequence ID" value="KAJ9538355.1"/>
    <property type="molecule type" value="Genomic_DNA"/>
</dbReference>
<keyword evidence="3" id="KW-1185">Reference proteome</keyword>
<comment type="caution">
    <text evidence="2">The sequence shown here is derived from an EMBL/GenBank/DDBJ whole genome shotgun (WGS) entry which is preliminary data.</text>
</comment>
<protein>
    <submittedName>
        <fullName evidence="2">Uncharacterized protein</fullName>
    </submittedName>
</protein>
<evidence type="ECO:0000256" key="1">
    <source>
        <dbReference type="SAM" id="MobiDB-lite"/>
    </source>
</evidence>
<name>A0AA38W4E8_9ASTR</name>
<evidence type="ECO:0000313" key="2">
    <source>
        <dbReference type="EMBL" id="KAJ9538355.1"/>
    </source>
</evidence>
<gene>
    <name evidence="2" type="ORF">OSB04_031088</name>
</gene>
<feature type="region of interest" description="Disordered" evidence="1">
    <location>
        <begin position="1"/>
        <end position="27"/>
    </location>
</feature>
<reference evidence="2" key="1">
    <citation type="submission" date="2023-03" db="EMBL/GenBank/DDBJ databases">
        <title>Chromosome-scale reference genome and RAD-based genetic map of yellow starthistle (Centaurea solstitialis) reveal putative structural variation and QTLs associated with invader traits.</title>
        <authorList>
            <person name="Reatini B."/>
            <person name="Cang F.A."/>
            <person name="Jiang Q."/>
            <person name="Mckibben M.T.W."/>
            <person name="Barker M.S."/>
            <person name="Rieseberg L.H."/>
            <person name="Dlugosch K.M."/>
        </authorList>
    </citation>
    <scope>NUCLEOTIDE SEQUENCE</scope>
    <source>
        <strain evidence="2">CAN-66</strain>
        <tissue evidence="2">Leaf</tissue>
    </source>
</reference>
<dbReference type="AlphaFoldDB" id="A0AA38W4E8"/>
<accession>A0AA38W4E8</accession>
<organism evidence="2 3">
    <name type="scientific">Centaurea solstitialis</name>
    <name type="common">yellow star-thistle</name>
    <dbReference type="NCBI Taxonomy" id="347529"/>
    <lineage>
        <taxon>Eukaryota</taxon>
        <taxon>Viridiplantae</taxon>
        <taxon>Streptophyta</taxon>
        <taxon>Embryophyta</taxon>
        <taxon>Tracheophyta</taxon>
        <taxon>Spermatophyta</taxon>
        <taxon>Magnoliopsida</taxon>
        <taxon>eudicotyledons</taxon>
        <taxon>Gunneridae</taxon>
        <taxon>Pentapetalae</taxon>
        <taxon>asterids</taxon>
        <taxon>campanulids</taxon>
        <taxon>Asterales</taxon>
        <taxon>Asteraceae</taxon>
        <taxon>Carduoideae</taxon>
        <taxon>Cardueae</taxon>
        <taxon>Centaureinae</taxon>
        <taxon>Centaurea</taxon>
    </lineage>
</organism>
<sequence length="297" mass="32696">MDESMTSGKPESSTNADPIQTNSNITNAPPKGCFTMLFNKGDIITQAILYGPVGRAGTPLTDWCTPLWVTEGYGIGTIVDEMYGIGKWKADGSLYGLYGLHHSGWPQKENQKWSNLLLRRRTPMMRHHTPPSPPDRHPVVSPCCCRSSAYQTHNPPPRRFQPCHYPPPSYLRRNPPPAPPSLPQKPPPAPPPLPQKPPPLIQFLSKSKKSLIAPVIPKVMKTKFPPPKKLFGESASFPPYSTKRNTSTSVDLGKDHGFIPLGDESNNFCLEKGADQAPSPPSTITARARVRSLLVNL</sequence>